<dbReference type="Gene3D" id="3.40.50.10740">
    <property type="entry name" value="Class I glutamine amidotransferase-like"/>
    <property type="match status" value="1"/>
</dbReference>
<dbReference type="InterPro" id="IPR003507">
    <property type="entry name" value="S66_fam"/>
</dbReference>
<dbReference type="AlphaFoldDB" id="A0A382XKL5"/>
<evidence type="ECO:0000313" key="2">
    <source>
        <dbReference type="EMBL" id="SVD71359.1"/>
    </source>
</evidence>
<dbReference type="Pfam" id="PF02016">
    <property type="entry name" value="Peptidase_S66"/>
    <property type="match status" value="1"/>
</dbReference>
<dbReference type="SUPFAM" id="SSF52317">
    <property type="entry name" value="Class I glutamine amidotransferase-like"/>
    <property type="match status" value="1"/>
</dbReference>
<accession>A0A382XKL5</accession>
<dbReference type="EMBL" id="UINC01168361">
    <property type="protein sequence ID" value="SVD71359.1"/>
    <property type="molecule type" value="Genomic_DNA"/>
</dbReference>
<gene>
    <name evidence="2" type="ORF">METZ01_LOCUS424213</name>
</gene>
<feature type="domain" description="LD-carboxypeptidase N-terminal" evidence="1">
    <location>
        <begin position="7"/>
        <end position="80"/>
    </location>
</feature>
<organism evidence="2">
    <name type="scientific">marine metagenome</name>
    <dbReference type="NCBI Taxonomy" id="408172"/>
    <lineage>
        <taxon>unclassified sequences</taxon>
        <taxon>metagenomes</taxon>
        <taxon>ecological metagenomes</taxon>
    </lineage>
</organism>
<protein>
    <recommendedName>
        <fullName evidence="1">LD-carboxypeptidase N-terminal domain-containing protein</fullName>
    </recommendedName>
</protein>
<dbReference type="PANTHER" id="PTHR30237:SF2">
    <property type="entry name" value="MUREIN TETRAPEPTIDE CARBOXYPEPTIDASE"/>
    <property type="match status" value="1"/>
</dbReference>
<dbReference type="InterPro" id="IPR029062">
    <property type="entry name" value="Class_I_gatase-like"/>
</dbReference>
<proteinExistence type="predicted"/>
<sequence>MNHDDCIGIISPSYWLSEDDLQRTTSYLKTIGYKLKFGISNSLRWGPFAGHPQERADDIHRMFSDPDIKAIICARGGYGA</sequence>
<dbReference type="InterPro" id="IPR040449">
    <property type="entry name" value="Peptidase_S66_N"/>
</dbReference>
<feature type="non-terminal residue" evidence="2">
    <location>
        <position position="80"/>
    </location>
</feature>
<evidence type="ECO:0000259" key="1">
    <source>
        <dbReference type="Pfam" id="PF02016"/>
    </source>
</evidence>
<dbReference type="InterPro" id="IPR027478">
    <property type="entry name" value="LdcA_N"/>
</dbReference>
<reference evidence="2" key="1">
    <citation type="submission" date="2018-05" db="EMBL/GenBank/DDBJ databases">
        <authorList>
            <person name="Lanie J.A."/>
            <person name="Ng W.-L."/>
            <person name="Kazmierczak K.M."/>
            <person name="Andrzejewski T.M."/>
            <person name="Davidsen T.M."/>
            <person name="Wayne K.J."/>
            <person name="Tettelin H."/>
            <person name="Glass J.I."/>
            <person name="Rusch D."/>
            <person name="Podicherti R."/>
            <person name="Tsui H.-C.T."/>
            <person name="Winkler M.E."/>
        </authorList>
    </citation>
    <scope>NUCLEOTIDE SEQUENCE</scope>
</reference>
<dbReference type="PANTHER" id="PTHR30237">
    <property type="entry name" value="MURAMOYLTETRAPEPTIDE CARBOXYPEPTIDASE"/>
    <property type="match status" value="1"/>
</dbReference>
<name>A0A382XKL5_9ZZZZ</name>